<proteinExistence type="predicted"/>
<dbReference type="Proteomes" id="UP000178602">
    <property type="component" value="Unassembled WGS sequence"/>
</dbReference>
<accession>A0A1F4T8C2</accession>
<dbReference type="AlphaFoldDB" id="A0A1F4T8C2"/>
<protein>
    <submittedName>
        <fullName evidence="2">Uncharacterized protein</fullName>
    </submittedName>
</protein>
<evidence type="ECO:0000313" key="3">
    <source>
        <dbReference type="Proteomes" id="UP000178602"/>
    </source>
</evidence>
<organism evidence="2 3">
    <name type="scientific">candidate division WOR-1 bacterium RIFOXYC12_FULL_54_18</name>
    <dbReference type="NCBI Taxonomy" id="1802584"/>
    <lineage>
        <taxon>Bacteria</taxon>
        <taxon>Bacillati</taxon>
        <taxon>Saganbacteria</taxon>
    </lineage>
</organism>
<feature type="region of interest" description="Disordered" evidence="1">
    <location>
        <begin position="32"/>
        <end position="53"/>
    </location>
</feature>
<sequence>MAGPIEGVPSSPRYTLALGGIMRQPNDSLANPYGNDSVEISSGTSQVKETVPSTPEFGGFGEFHLTLPSGLGAGYRLGVLATPGSNNIHSGQGKAVINSRDAVIENSLLFSWTPIGETSGSPFSFRLGAGPTLSSVFSTTTRFTLGDKPAISDESNVQHRFGVGTSVDMNLQLLNSVGLVLGGSASFFGSAGTMLGANAGLTLDL</sequence>
<name>A0A1F4T8C2_UNCSA</name>
<reference evidence="2 3" key="1">
    <citation type="journal article" date="2016" name="Nat. Commun.">
        <title>Thousands of microbial genomes shed light on interconnected biogeochemical processes in an aquifer system.</title>
        <authorList>
            <person name="Anantharaman K."/>
            <person name="Brown C.T."/>
            <person name="Hug L.A."/>
            <person name="Sharon I."/>
            <person name="Castelle C.J."/>
            <person name="Probst A.J."/>
            <person name="Thomas B.C."/>
            <person name="Singh A."/>
            <person name="Wilkins M.J."/>
            <person name="Karaoz U."/>
            <person name="Brodie E.L."/>
            <person name="Williams K.H."/>
            <person name="Hubbard S.S."/>
            <person name="Banfield J.F."/>
        </authorList>
    </citation>
    <scope>NUCLEOTIDE SEQUENCE [LARGE SCALE GENOMIC DNA]</scope>
</reference>
<dbReference type="EMBL" id="MEUG01000001">
    <property type="protein sequence ID" value="OGC28790.1"/>
    <property type="molecule type" value="Genomic_DNA"/>
</dbReference>
<evidence type="ECO:0000313" key="2">
    <source>
        <dbReference type="EMBL" id="OGC28790.1"/>
    </source>
</evidence>
<comment type="caution">
    <text evidence="2">The sequence shown here is derived from an EMBL/GenBank/DDBJ whole genome shotgun (WGS) entry which is preliminary data.</text>
</comment>
<evidence type="ECO:0000256" key="1">
    <source>
        <dbReference type="SAM" id="MobiDB-lite"/>
    </source>
</evidence>
<feature type="compositionally biased region" description="Polar residues" evidence="1">
    <location>
        <begin position="38"/>
        <end position="53"/>
    </location>
</feature>
<gene>
    <name evidence="2" type="ORF">A3K49_07590</name>
</gene>